<feature type="compositionally biased region" description="Polar residues" evidence="13">
    <location>
        <begin position="612"/>
        <end position="626"/>
    </location>
</feature>
<dbReference type="PROSITE" id="PS00028">
    <property type="entry name" value="ZINC_FINGER_C2H2_1"/>
    <property type="match status" value="1"/>
</dbReference>
<organism evidence="15 16">
    <name type="scientific">Synaphobranchus kaupii</name>
    <name type="common">Kaup's arrowtooth eel</name>
    <dbReference type="NCBI Taxonomy" id="118154"/>
    <lineage>
        <taxon>Eukaryota</taxon>
        <taxon>Metazoa</taxon>
        <taxon>Chordata</taxon>
        <taxon>Craniata</taxon>
        <taxon>Vertebrata</taxon>
        <taxon>Euteleostomi</taxon>
        <taxon>Actinopterygii</taxon>
        <taxon>Neopterygii</taxon>
        <taxon>Teleostei</taxon>
        <taxon>Anguilliformes</taxon>
        <taxon>Synaphobranchidae</taxon>
        <taxon>Synaphobranchus</taxon>
    </lineage>
</organism>
<feature type="compositionally biased region" description="Basic and acidic residues" evidence="13">
    <location>
        <begin position="271"/>
        <end position="282"/>
    </location>
</feature>
<feature type="region of interest" description="Disordered" evidence="13">
    <location>
        <begin position="331"/>
        <end position="360"/>
    </location>
</feature>
<dbReference type="InterPro" id="IPR051241">
    <property type="entry name" value="DZIP_RILPL"/>
</dbReference>
<keyword evidence="5" id="KW-0479">Metal-binding</keyword>
<dbReference type="Pfam" id="PF25977">
    <property type="entry name" value="DZIP1"/>
    <property type="match status" value="1"/>
</dbReference>
<feature type="compositionally biased region" description="Basic and acidic residues" evidence="13">
    <location>
        <begin position="372"/>
        <end position="391"/>
    </location>
</feature>
<dbReference type="OrthoDB" id="515971at2759"/>
<dbReference type="InterPro" id="IPR032714">
    <property type="entry name" value="DZIP1_N"/>
</dbReference>
<dbReference type="GO" id="GO:0036064">
    <property type="term" value="C:ciliary basal body"/>
    <property type="evidence" value="ECO:0007669"/>
    <property type="project" value="TreeGrafter"/>
</dbReference>
<evidence type="ECO:0000313" key="15">
    <source>
        <dbReference type="EMBL" id="KAJ8350058.1"/>
    </source>
</evidence>
<dbReference type="GO" id="GO:0008270">
    <property type="term" value="F:zinc ion binding"/>
    <property type="evidence" value="ECO:0007669"/>
    <property type="project" value="UniProtKB-KW"/>
</dbReference>
<evidence type="ECO:0000313" key="16">
    <source>
        <dbReference type="Proteomes" id="UP001152622"/>
    </source>
</evidence>
<dbReference type="GO" id="GO:0005814">
    <property type="term" value="C:centriole"/>
    <property type="evidence" value="ECO:0007669"/>
    <property type="project" value="UniProtKB-SubCell"/>
</dbReference>
<feature type="region of interest" description="Disordered" evidence="13">
    <location>
        <begin position="431"/>
        <end position="516"/>
    </location>
</feature>
<dbReference type="AlphaFoldDB" id="A0A9Q1F317"/>
<feature type="region of interest" description="Disordered" evidence="13">
    <location>
        <begin position="1"/>
        <end position="49"/>
    </location>
</feature>
<dbReference type="Proteomes" id="UP001152622">
    <property type="component" value="Chromosome 9"/>
</dbReference>
<comment type="caution">
    <text evidence="15">The sequence shown here is derived from an EMBL/GenBank/DDBJ whole genome shotgun (WGS) entry which is preliminary data.</text>
</comment>
<feature type="region of interest" description="Disordered" evidence="13">
    <location>
        <begin position="372"/>
        <end position="411"/>
    </location>
</feature>
<keyword evidence="8 12" id="KW-0175">Coiled coil</keyword>
<evidence type="ECO:0000256" key="9">
    <source>
        <dbReference type="ARBA" id="ARBA00023212"/>
    </source>
</evidence>
<feature type="domain" description="C2H2-type" evidence="14">
    <location>
        <begin position="198"/>
        <end position="226"/>
    </location>
</feature>
<dbReference type="GO" id="GO:0060271">
    <property type="term" value="P:cilium assembly"/>
    <property type="evidence" value="ECO:0007669"/>
    <property type="project" value="TreeGrafter"/>
</dbReference>
<dbReference type="PANTHER" id="PTHR21502">
    <property type="entry name" value="ZINC FINGER PROTEIN DZIP1"/>
    <property type="match status" value="1"/>
</dbReference>
<feature type="region of interest" description="Disordered" evidence="13">
    <location>
        <begin position="795"/>
        <end position="851"/>
    </location>
</feature>
<feature type="region of interest" description="Disordered" evidence="13">
    <location>
        <begin position="532"/>
        <end position="699"/>
    </location>
</feature>
<evidence type="ECO:0000256" key="6">
    <source>
        <dbReference type="ARBA" id="ARBA00022771"/>
    </source>
</evidence>
<evidence type="ECO:0000256" key="3">
    <source>
        <dbReference type="ARBA" id="ARBA00009131"/>
    </source>
</evidence>
<keyword evidence="9" id="KW-0206">Cytoskeleton</keyword>
<dbReference type="InterPro" id="IPR013087">
    <property type="entry name" value="Znf_C2H2_type"/>
</dbReference>
<feature type="coiled-coil region" evidence="12">
    <location>
        <begin position="134"/>
        <end position="175"/>
    </location>
</feature>
<evidence type="ECO:0000256" key="10">
    <source>
        <dbReference type="ARBA" id="ARBA00023273"/>
    </source>
</evidence>
<dbReference type="InterPro" id="IPR058883">
    <property type="entry name" value="DZIP1_dom"/>
</dbReference>
<dbReference type="PANTHER" id="PTHR21502:SF5">
    <property type="entry name" value="CILIUM ASSEMBLY PROTEIN DZIP1"/>
    <property type="match status" value="1"/>
</dbReference>
<evidence type="ECO:0000259" key="14">
    <source>
        <dbReference type="PROSITE" id="PS50157"/>
    </source>
</evidence>
<feature type="compositionally biased region" description="Polar residues" evidence="13">
    <location>
        <begin position="648"/>
        <end position="660"/>
    </location>
</feature>
<evidence type="ECO:0000256" key="1">
    <source>
        <dbReference type="ARBA" id="ARBA00004114"/>
    </source>
</evidence>
<feature type="compositionally biased region" description="Polar residues" evidence="13">
    <location>
        <begin position="431"/>
        <end position="442"/>
    </location>
</feature>
<feature type="compositionally biased region" description="Polar residues" evidence="13">
    <location>
        <begin position="825"/>
        <end position="838"/>
    </location>
</feature>
<evidence type="ECO:0000256" key="4">
    <source>
        <dbReference type="ARBA" id="ARBA00022490"/>
    </source>
</evidence>
<feature type="region of interest" description="Disordered" evidence="13">
    <location>
        <begin position="259"/>
        <end position="282"/>
    </location>
</feature>
<gene>
    <name evidence="15" type="ORF">SKAU_G00251880</name>
</gene>
<feature type="compositionally biased region" description="Low complexity" evidence="13">
    <location>
        <begin position="25"/>
        <end position="49"/>
    </location>
</feature>
<keyword evidence="10" id="KW-0966">Cell projection</keyword>
<evidence type="ECO:0000256" key="5">
    <source>
        <dbReference type="ARBA" id="ARBA00022723"/>
    </source>
</evidence>
<proteinExistence type="inferred from homology"/>
<evidence type="ECO:0000256" key="7">
    <source>
        <dbReference type="ARBA" id="ARBA00022833"/>
    </source>
</evidence>
<protein>
    <recommendedName>
        <fullName evidence="14">C2H2-type domain-containing protein</fullName>
    </recommendedName>
</protein>
<dbReference type="PROSITE" id="PS50157">
    <property type="entry name" value="ZINC_FINGER_C2H2_2"/>
    <property type="match status" value="1"/>
</dbReference>
<dbReference type="EMBL" id="JAINUF010000009">
    <property type="protein sequence ID" value="KAJ8350058.1"/>
    <property type="molecule type" value="Genomic_DNA"/>
</dbReference>
<accession>A0A9Q1F317</accession>
<comment type="subcellular location">
    <subcellularLocation>
        <location evidence="2">Cytoplasm</location>
        <location evidence="2">Cytoskeleton</location>
        <location evidence="2">Cilium basal body</location>
    </subcellularLocation>
    <subcellularLocation>
        <location evidence="1">Cytoplasm</location>
        <location evidence="1">Cytoskeleton</location>
        <location evidence="1">Microtubule organizing center</location>
        <location evidence="1">Centrosome</location>
        <location evidence="1">Centriole</location>
    </subcellularLocation>
</comment>
<feature type="compositionally biased region" description="Basic and acidic residues" evidence="13">
    <location>
        <begin position="539"/>
        <end position="590"/>
    </location>
</feature>
<keyword evidence="6 11" id="KW-0863">Zinc-finger</keyword>
<comment type="similarity">
    <text evidence="3">Belongs to the DZIP C2H2-type zinc-finger protein family.</text>
</comment>
<evidence type="ECO:0000256" key="11">
    <source>
        <dbReference type="PROSITE-ProRule" id="PRU00042"/>
    </source>
</evidence>
<evidence type="ECO:0000256" key="12">
    <source>
        <dbReference type="SAM" id="Coils"/>
    </source>
</evidence>
<dbReference type="GO" id="GO:0005737">
    <property type="term" value="C:cytoplasm"/>
    <property type="evidence" value="ECO:0007669"/>
    <property type="project" value="TreeGrafter"/>
</dbReference>
<keyword evidence="7" id="KW-0862">Zinc</keyword>
<sequence>MPFHNSVYYPYQSEPPGGQSSAGIPSLLNSPQSQRSSSSGPPPGASAMLGAPSVPVFKFRRRRDSVDWRRISAVDVDRVASELDFHTLQEHVMGVTFCTVEQERCPYCQNPVDPVLLKLFRLAQLTVEYLLHSQDFLTQSLQAAEEKLQAATLEKEQLDTQLQKQAQNSKGLREELKQRKKIIVSQQSMINAGMGSYHKCQCCDKAFMNSSFLQSHMQRRHPDEYDIRLMSEKQRKVQAVKLQEEINKLKEQLNATRSQLETQQQAHMLKASREQEQQSKEEDMLKHLERWKEEERERLSRQMEEMREMFLRESKDLKMELQQYKSQVNHLSELEESGRKMRSLHEEKQQVSSKDRHRDDVRKLQQLLKKQDEKWASRLQKSQEEHERERSQIQGDLGRLQGVTEEQEASRRRLEELNWKLQEQRELISSQREQMRRLTSNPPVRVAEPTVIATAPEPKPKPPVTVQIEQPMSVRKLEPITELSEEEKDSSSISEKKTEVKKQPPISALKKNPNLKRELRLALEQALAEKLESLGVKEGVSRLSKDEHGSVMAKVRSERERRAKMFPDYRRVREDLSHSLTLRARERDAESSSAPEQPGRPKRPPDEVAQMRSRSGSLPSRVTQVVSKPGPSWPQPTPLQPPQPAPRSKNSTLPKTSTPRVSELSSDEESLEEGPSQRRGGPWVQSSKPKDRGQVSAARRVVATAAAVESESDWSEGSVMEEIDPRQLQRYGGQNGIMGKASQGNLVKDLSRSLEKQLQDRGQRRPAGGVALLPANKEAVREAVQELKYTEIDEDDDDDWDISSLEDKPSVPKQDSMVMVKKSLDSSNTSVWGSSTGKGQEGPHKGDTGSTLKSSLVTCRYCVFCCEFFDVDVSQ</sequence>
<keyword evidence="16" id="KW-1185">Reference proteome</keyword>
<feature type="compositionally biased region" description="Pro residues" evidence="13">
    <location>
        <begin position="631"/>
        <end position="645"/>
    </location>
</feature>
<evidence type="ECO:0000256" key="13">
    <source>
        <dbReference type="SAM" id="MobiDB-lite"/>
    </source>
</evidence>
<evidence type="ECO:0000256" key="8">
    <source>
        <dbReference type="ARBA" id="ARBA00023054"/>
    </source>
</evidence>
<feature type="compositionally biased region" description="Basic and acidic residues" evidence="13">
    <location>
        <begin position="332"/>
        <end position="360"/>
    </location>
</feature>
<reference evidence="15" key="1">
    <citation type="journal article" date="2023" name="Science">
        <title>Genome structures resolve the early diversification of teleost fishes.</title>
        <authorList>
            <person name="Parey E."/>
            <person name="Louis A."/>
            <person name="Montfort J."/>
            <person name="Bouchez O."/>
            <person name="Roques C."/>
            <person name="Iampietro C."/>
            <person name="Lluch J."/>
            <person name="Castinel A."/>
            <person name="Donnadieu C."/>
            <person name="Desvignes T."/>
            <person name="Floi Bucao C."/>
            <person name="Jouanno E."/>
            <person name="Wen M."/>
            <person name="Mejri S."/>
            <person name="Dirks R."/>
            <person name="Jansen H."/>
            <person name="Henkel C."/>
            <person name="Chen W.J."/>
            <person name="Zahm M."/>
            <person name="Cabau C."/>
            <person name="Klopp C."/>
            <person name="Thompson A.W."/>
            <person name="Robinson-Rechavi M."/>
            <person name="Braasch I."/>
            <person name="Lecointre G."/>
            <person name="Bobe J."/>
            <person name="Postlethwait J.H."/>
            <person name="Berthelot C."/>
            <person name="Roest Crollius H."/>
            <person name="Guiguen Y."/>
        </authorList>
    </citation>
    <scope>NUCLEOTIDE SEQUENCE</scope>
    <source>
        <strain evidence="15">WJC10195</strain>
    </source>
</reference>
<keyword evidence="4" id="KW-0963">Cytoplasm</keyword>
<name>A0A9Q1F317_SYNKA</name>
<dbReference type="Pfam" id="PF13815">
    <property type="entry name" value="Dzip-like_N"/>
    <property type="match status" value="1"/>
</dbReference>
<evidence type="ECO:0000256" key="2">
    <source>
        <dbReference type="ARBA" id="ARBA00004120"/>
    </source>
</evidence>